<feature type="domain" description="T2SS protein K first SAM-like" evidence="12">
    <location>
        <begin position="100"/>
        <end position="193"/>
    </location>
</feature>
<dbReference type="RefSeq" id="WP_275632621.1">
    <property type="nucleotide sequence ID" value="NZ_JARGYD010000003.1"/>
</dbReference>
<keyword evidence="4 10" id="KW-1003">Cell membrane</keyword>
<name>A0ABV7H0A9_9RHOB</name>
<dbReference type="InterPro" id="IPR005628">
    <property type="entry name" value="GspK"/>
</dbReference>
<evidence type="ECO:0000256" key="5">
    <source>
        <dbReference type="ARBA" id="ARBA00022519"/>
    </source>
</evidence>
<keyword evidence="7" id="KW-0653">Protein transport</keyword>
<evidence type="ECO:0000256" key="8">
    <source>
        <dbReference type="ARBA" id="ARBA00022989"/>
    </source>
</evidence>
<gene>
    <name evidence="13" type="primary">gspK</name>
    <name evidence="13" type="ORF">ACFOGP_23310</name>
</gene>
<reference evidence="14" key="1">
    <citation type="journal article" date="2019" name="Int. J. Syst. Evol. Microbiol.">
        <title>The Global Catalogue of Microorganisms (GCM) 10K type strain sequencing project: providing services to taxonomists for standard genome sequencing and annotation.</title>
        <authorList>
            <consortium name="The Broad Institute Genomics Platform"/>
            <consortium name="The Broad Institute Genome Sequencing Center for Infectious Disease"/>
            <person name="Wu L."/>
            <person name="Ma J."/>
        </authorList>
    </citation>
    <scope>NUCLEOTIDE SEQUENCE [LARGE SCALE GENOMIC DNA]</scope>
    <source>
        <strain evidence="14">KCTC 52366</strain>
    </source>
</reference>
<dbReference type="InterPro" id="IPR049031">
    <property type="entry name" value="T2SSK_SAM-like_1st"/>
</dbReference>
<dbReference type="InterPro" id="IPR038072">
    <property type="entry name" value="GspK_central_sf"/>
</dbReference>
<evidence type="ECO:0000256" key="11">
    <source>
        <dbReference type="SAM" id="Phobius"/>
    </source>
</evidence>
<evidence type="ECO:0000256" key="3">
    <source>
        <dbReference type="ARBA" id="ARBA00022448"/>
    </source>
</evidence>
<keyword evidence="9 10" id="KW-0472">Membrane</keyword>
<evidence type="ECO:0000256" key="6">
    <source>
        <dbReference type="ARBA" id="ARBA00022692"/>
    </source>
</evidence>
<dbReference type="EMBL" id="JBHRTB010000010">
    <property type="protein sequence ID" value="MFC3145670.1"/>
    <property type="molecule type" value="Genomic_DNA"/>
</dbReference>
<dbReference type="Pfam" id="PF21687">
    <property type="entry name" value="T2SSK_1st"/>
    <property type="match status" value="1"/>
</dbReference>
<dbReference type="PANTHER" id="PTHR38831:SF1">
    <property type="entry name" value="TYPE II SECRETION SYSTEM PROTEIN K-RELATED"/>
    <property type="match status" value="1"/>
</dbReference>
<keyword evidence="3 10" id="KW-0813">Transport</keyword>
<keyword evidence="14" id="KW-1185">Reference proteome</keyword>
<evidence type="ECO:0000313" key="13">
    <source>
        <dbReference type="EMBL" id="MFC3145670.1"/>
    </source>
</evidence>
<evidence type="ECO:0000256" key="4">
    <source>
        <dbReference type="ARBA" id="ARBA00022475"/>
    </source>
</evidence>
<accession>A0ABV7H0A9</accession>
<dbReference type="Gene3D" id="1.10.40.60">
    <property type="entry name" value="EpsJ-like"/>
    <property type="match status" value="2"/>
</dbReference>
<dbReference type="PANTHER" id="PTHR38831">
    <property type="entry name" value="TYPE II SECRETION SYSTEM PROTEIN K"/>
    <property type="match status" value="1"/>
</dbReference>
<dbReference type="InterPro" id="IPR045584">
    <property type="entry name" value="Pilin-like"/>
</dbReference>
<dbReference type="SUPFAM" id="SSF54523">
    <property type="entry name" value="Pili subunits"/>
    <property type="match status" value="1"/>
</dbReference>
<sequence>MRNDRGIVLLNALIVVLVLALVSATLLTRSGAAMMRAVSVQDAERLDHHLDAAENLVQMLLAEAGRDGQIVHPGQDWAAETHVYRIGDGQVRIRITDLQGRMNVNWLAGSEDEMVKDAFTRLFQQIELPLPLLDELRDYLAPGGPRSLPTYLRRSFPVQPRGGPAPTLEALRIVNGFDAASFATLSDYAAALPWDSRVNLNTAPPAVLAALLAPFPADVRAEFLRPDRDGPIEHLKELRDLTIAVLETEDLSDLPLDRMTVTSRWFAADIHAEHEGRTASRRVILHRVDLDDAQPRVVLRWALPD</sequence>
<dbReference type="Proteomes" id="UP001595632">
    <property type="component" value="Unassembled WGS sequence"/>
</dbReference>
<evidence type="ECO:0000256" key="2">
    <source>
        <dbReference type="ARBA" id="ARBA00007246"/>
    </source>
</evidence>
<evidence type="ECO:0000256" key="10">
    <source>
        <dbReference type="PIRNR" id="PIRNR002786"/>
    </source>
</evidence>
<keyword evidence="8 11" id="KW-1133">Transmembrane helix</keyword>
<dbReference type="Gene3D" id="3.30.1300.30">
    <property type="entry name" value="GSPII I/J protein-like"/>
    <property type="match status" value="1"/>
</dbReference>
<comment type="similarity">
    <text evidence="2 10">Belongs to the GSP K family.</text>
</comment>
<keyword evidence="5 10" id="KW-0997">Cell inner membrane</keyword>
<evidence type="ECO:0000259" key="12">
    <source>
        <dbReference type="Pfam" id="PF21687"/>
    </source>
</evidence>
<protein>
    <recommendedName>
        <fullName evidence="10">Type II secretion system protein K</fullName>
    </recommendedName>
</protein>
<evidence type="ECO:0000256" key="1">
    <source>
        <dbReference type="ARBA" id="ARBA00004533"/>
    </source>
</evidence>
<proteinExistence type="inferred from homology"/>
<feature type="transmembrane region" description="Helical" evidence="11">
    <location>
        <begin position="6"/>
        <end position="27"/>
    </location>
</feature>
<keyword evidence="6 11" id="KW-0812">Transmembrane</keyword>
<comment type="subcellular location">
    <subcellularLocation>
        <location evidence="1 10">Cell inner membrane</location>
    </subcellularLocation>
</comment>
<dbReference type="NCBIfam" id="NF037980">
    <property type="entry name" value="T2SS_GspK"/>
    <property type="match status" value="1"/>
</dbReference>
<organism evidence="13 14">
    <name type="scientific">Psychromarinibacter halotolerans</name>
    <dbReference type="NCBI Taxonomy" id="1775175"/>
    <lineage>
        <taxon>Bacteria</taxon>
        <taxon>Pseudomonadati</taxon>
        <taxon>Pseudomonadota</taxon>
        <taxon>Alphaproteobacteria</taxon>
        <taxon>Rhodobacterales</taxon>
        <taxon>Paracoccaceae</taxon>
        <taxon>Psychromarinibacter</taxon>
    </lineage>
</organism>
<dbReference type="PIRSF" id="PIRSF002786">
    <property type="entry name" value="XcpX"/>
    <property type="match status" value="1"/>
</dbReference>
<evidence type="ECO:0000256" key="9">
    <source>
        <dbReference type="ARBA" id="ARBA00023136"/>
    </source>
</evidence>
<evidence type="ECO:0000313" key="14">
    <source>
        <dbReference type="Proteomes" id="UP001595632"/>
    </source>
</evidence>
<evidence type="ECO:0000256" key="7">
    <source>
        <dbReference type="ARBA" id="ARBA00022927"/>
    </source>
</evidence>
<comment type="caution">
    <text evidence="13">The sequence shown here is derived from an EMBL/GenBank/DDBJ whole genome shotgun (WGS) entry which is preliminary data.</text>
</comment>
<dbReference type="SUPFAM" id="SSF158544">
    <property type="entry name" value="GspK insert domain-like"/>
    <property type="match status" value="1"/>
</dbReference>